<dbReference type="EMBL" id="PGCJ01000292">
    <property type="protein sequence ID" value="PLW33750.1"/>
    <property type="molecule type" value="Genomic_DNA"/>
</dbReference>
<keyword evidence="2" id="KW-1185">Reference proteome</keyword>
<organism evidence="1 2">
    <name type="scientific">Puccinia coronata f. sp. avenae</name>
    <dbReference type="NCBI Taxonomy" id="200324"/>
    <lineage>
        <taxon>Eukaryota</taxon>
        <taxon>Fungi</taxon>
        <taxon>Dikarya</taxon>
        <taxon>Basidiomycota</taxon>
        <taxon>Pucciniomycotina</taxon>
        <taxon>Pucciniomycetes</taxon>
        <taxon>Pucciniales</taxon>
        <taxon>Pucciniaceae</taxon>
        <taxon>Puccinia</taxon>
    </lineage>
</organism>
<dbReference type="STRING" id="200324.A0A2N5U7N6"/>
<dbReference type="Proteomes" id="UP000235388">
    <property type="component" value="Unassembled WGS sequence"/>
</dbReference>
<accession>A0A2N5U7N6</accession>
<sequence length="97" mass="11188">MNLINNDKIKLEINDVVELSDEDDDVRYTSQLCQETLAKFQLIGRKLNKSPNSKSLFVQICKDMKCSKPHTVKRDVRTQWNSTLVQLSSILRCSKAM</sequence>
<dbReference type="OrthoDB" id="2506324at2759"/>
<name>A0A2N5U7N6_9BASI</name>
<evidence type="ECO:0000313" key="2">
    <source>
        <dbReference type="Proteomes" id="UP000235388"/>
    </source>
</evidence>
<proteinExistence type="predicted"/>
<gene>
    <name evidence="1" type="ORF">PCANC_16279</name>
</gene>
<dbReference type="AlphaFoldDB" id="A0A2N5U7N6"/>
<evidence type="ECO:0000313" key="1">
    <source>
        <dbReference type="EMBL" id="PLW33750.1"/>
    </source>
</evidence>
<reference evidence="1 2" key="1">
    <citation type="submission" date="2017-11" db="EMBL/GenBank/DDBJ databases">
        <title>De novo assembly and phasing of dikaryotic genomes from two isolates of Puccinia coronata f. sp. avenae, the causal agent of oat crown rust.</title>
        <authorList>
            <person name="Miller M.E."/>
            <person name="Zhang Y."/>
            <person name="Omidvar V."/>
            <person name="Sperschneider J."/>
            <person name="Schwessinger B."/>
            <person name="Raley C."/>
            <person name="Palmer J.M."/>
            <person name="Garnica D."/>
            <person name="Upadhyaya N."/>
            <person name="Rathjen J."/>
            <person name="Taylor J.M."/>
            <person name="Park R.F."/>
            <person name="Dodds P.N."/>
            <person name="Hirsch C.D."/>
            <person name="Kianian S.F."/>
            <person name="Figueroa M."/>
        </authorList>
    </citation>
    <scope>NUCLEOTIDE SEQUENCE [LARGE SCALE GENOMIC DNA]</scope>
    <source>
        <strain evidence="1">12NC29</strain>
    </source>
</reference>
<comment type="caution">
    <text evidence="1">The sequence shown here is derived from an EMBL/GenBank/DDBJ whole genome shotgun (WGS) entry which is preliminary data.</text>
</comment>
<protein>
    <submittedName>
        <fullName evidence="1">Uncharacterized protein</fullName>
    </submittedName>
</protein>